<reference evidence="2" key="2">
    <citation type="submission" date="2018-08" db="EMBL/GenBank/DDBJ databases">
        <authorList>
            <person name="Ferrada E.E."/>
            <person name="Latorre B.A."/>
        </authorList>
    </citation>
    <scope>NUCLEOTIDE SEQUENCE</scope>
    <source>
        <strain evidence="2">Paenibacillus B-LR1</strain>
    </source>
</reference>
<accession>A0A383R669</accession>
<organism evidence="2 3">
    <name type="scientific">Paenibacillus alvei</name>
    <name type="common">Bacillus alvei</name>
    <dbReference type="NCBI Taxonomy" id="44250"/>
    <lineage>
        <taxon>Bacteria</taxon>
        <taxon>Bacillati</taxon>
        <taxon>Bacillota</taxon>
        <taxon>Bacilli</taxon>
        <taxon>Bacillales</taxon>
        <taxon>Paenibacillaceae</taxon>
        <taxon>Paenibacillus</taxon>
    </lineage>
</organism>
<evidence type="ECO:0000313" key="2">
    <source>
        <dbReference type="EMBL" id="SYX81859.1"/>
    </source>
</evidence>
<reference evidence="3" key="1">
    <citation type="submission" date="2018-08" db="EMBL/GenBank/DDBJ databases">
        <authorList>
            <person name="Chevrot R."/>
        </authorList>
    </citation>
    <scope>NUCLEOTIDE SEQUENCE [LARGE SCALE GENOMIC DNA]</scope>
</reference>
<dbReference type="Proteomes" id="UP001527090">
    <property type="component" value="Unassembled WGS sequence"/>
</dbReference>
<sequence length="102" mass="11983">MSDWVKDTLQQRLEFLRTQVELLPEITILQNKLDELEHSIQRKLGRSGRSLHKEWIQVQNEMASMQMGWIYAKGVQDGLKMLIFLNKSEEELAMSNSHLPMN</sequence>
<gene>
    <name evidence="1" type="ORF">M5X04_09190</name>
    <name evidence="2" type="ORF">PBLR_10278</name>
</gene>
<dbReference type="Proteomes" id="UP000304148">
    <property type="component" value="Chromosome"/>
</dbReference>
<reference evidence="1 4" key="3">
    <citation type="submission" date="2022-05" db="EMBL/GenBank/DDBJ databases">
        <title>Genome Sequencing of Bee-Associated Microbes.</title>
        <authorList>
            <person name="Dunlap C."/>
        </authorList>
    </citation>
    <scope>NUCLEOTIDE SEQUENCE [LARGE SCALE GENOMIC DNA]</scope>
    <source>
        <strain evidence="1 4">NRRL NRS-750</strain>
    </source>
</reference>
<evidence type="ECO:0000313" key="1">
    <source>
        <dbReference type="EMBL" id="MCY9529507.1"/>
    </source>
</evidence>
<evidence type="ECO:0000313" key="3">
    <source>
        <dbReference type="Proteomes" id="UP000304148"/>
    </source>
</evidence>
<name>A0A383R669_PAEAL</name>
<dbReference type="EMBL" id="LS992241">
    <property type="protein sequence ID" value="SYX81859.1"/>
    <property type="molecule type" value="Genomic_DNA"/>
</dbReference>
<evidence type="ECO:0000313" key="4">
    <source>
        <dbReference type="Proteomes" id="UP001527090"/>
    </source>
</evidence>
<dbReference type="RefSeq" id="WP_021255368.1">
    <property type="nucleotide sequence ID" value="NZ_JAMDLY010000009.1"/>
</dbReference>
<dbReference type="AlphaFoldDB" id="A0A383R669"/>
<keyword evidence="4" id="KW-1185">Reference proteome</keyword>
<dbReference type="EMBL" id="JAMDLY010000009">
    <property type="protein sequence ID" value="MCY9529507.1"/>
    <property type="molecule type" value="Genomic_DNA"/>
</dbReference>
<protein>
    <submittedName>
        <fullName evidence="2">Uncharacterized protein</fullName>
    </submittedName>
</protein>
<proteinExistence type="predicted"/>